<dbReference type="OrthoDB" id="6273256at2759"/>
<organism evidence="1 2">
    <name type="scientific">Dibothriocephalus latus</name>
    <name type="common">Fish tapeworm</name>
    <name type="synonym">Diphyllobothrium latum</name>
    <dbReference type="NCBI Taxonomy" id="60516"/>
    <lineage>
        <taxon>Eukaryota</taxon>
        <taxon>Metazoa</taxon>
        <taxon>Spiralia</taxon>
        <taxon>Lophotrochozoa</taxon>
        <taxon>Platyhelminthes</taxon>
        <taxon>Cestoda</taxon>
        <taxon>Eucestoda</taxon>
        <taxon>Diphyllobothriidea</taxon>
        <taxon>Diphyllobothriidae</taxon>
        <taxon>Dibothriocephalus</taxon>
    </lineage>
</organism>
<dbReference type="EMBL" id="UYRU01054310">
    <property type="protein sequence ID" value="VDN12614.1"/>
    <property type="molecule type" value="Genomic_DNA"/>
</dbReference>
<reference evidence="1 2" key="1">
    <citation type="submission" date="2018-11" db="EMBL/GenBank/DDBJ databases">
        <authorList>
            <consortium name="Pathogen Informatics"/>
        </authorList>
    </citation>
    <scope>NUCLEOTIDE SEQUENCE [LARGE SCALE GENOMIC DNA]</scope>
</reference>
<gene>
    <name evidence="1" type="ORF">DILT_LOCUS8445</name>
</gene>
<name>A0A3P7L7U7_DIBLA</name>
<dbReference type="Proteomes" id="UP000281553">
    <property type="component" value="Unassembled WGS sequence"/>
</dbReference>
<evidence type="ECO:0000313" key="2">
    <source>
        <dbReference type="Proteomes" id="UP000281553"/>
    </source>
</evidence>
<keyword evidence="2" id="KW-1185">Reference proteome</keyword>
<proteinExistence type="predicted"/>
<evidence type="ECO:0000313" key="1">
    <source>
        <dbReference type="EMBL" id="VDN12614.1"/>
    </source>
</evidence>
<dbReference type="AlphaFoldDB" id="A0A3P7L7U7"/>
<accession>A0A3P7L7U7</accession>
<protein>
    <submittedName>
        <fullName evidence="1">Uncharacterized protein</fullName>
    </submittedName>
</protein>
<sequence>MHTGPSGLAFSSKSGKASELLRLDFSNGTTRSTEAAKEADGRFWRKPATWKIETLNYTGSLHVRSTLDALNSNSRSRRFAPLSTWILKRKMNKAKEACRNLTEELRNQAQTLLKTVIKTRNRLFSLASWLSRPAVQSGIKPSGQGKNRRFHQTIFKALNNVVNTTYQVVAAERRKNRLAAEGRHREPSISISTAWTRRQKSSFEEHIRTRAEVSGLLYELSRERRVAVFDFYRTVRSRLNWPEERQRAWLINGTLPALIEELRTPRLQGRDFVDEKLYAAQHYLRNFIRLNKDTIKLPIGEAYDILVNRTMTVIQEDESPRDGSDRYTLWCEFMDYGG</sequence>